<dbReference type="PANTHER" id="PTHR43108">
    <property type="entry name" value="N-ACETYLGLUCOSAMINE-6-SULFATASE FAMILY MEMBER"/>
    <property type="match status" value="1"/>
</dbReference>
<dbReference type="Gene3D" id="3.40.720.10">
    <property type="entry name" value="Alkaline Phosphatase, subunit A"/>
    <property type="match status" value="1"/>
</dbReference>
<dbReference type="InterPro" id="IPR000917">
    <property type="entry name" value="Sulfatase_N"/>
</dbReference>
<sequence length="564" mass="60782">MHGRKRIEVTTAAIVTISVIIAVFGMVFLGTTKAARAGETGADSTPALDGSTTGPSAPTVQPATGTVGDIKNVVVILADDLDWPAFNQVPRLAALKQQGTTLSNFVVTDSLCCPSRTSFMRSQFVHNHRVVSNVKKTGGGWEKFQSLGLENDCLPTWLQKSGVSTSLVGKYLNGFPNATPTDTYIPPGYDYFVTSTSKNQAYQGINYTLNENGTLKSYGSAPKDFMNTVLLKSATSHISTAKTPFFMEFASYNPHTPAPFDSKYAGTHATDTVPRTPSFNTPGINEMGWLASHPVLGPNRVENMDRLWRKRLRSTESIADTYEALQARLRATGHANDTLVIVTSDNGYHAGVHRLATGKQTAFTEDAVVPAIFIGPGMAKGAVISKTTSMVDLGPTIAKIYGAKTPSFVDGRDLMPLLRGQEDTPWRTATLTESLSRTLPGDPDYSPLEAPEFHALRSENWLYIEYLNKDVELYNLKTDPYEMNNVQASTNPVIVSQLHAQLAAMRHCEGPSCRIADAMPNGNWISPMPQVTVSPTESATPAVTATPSAAATTPAMPSPSSSVQ</sequence>
<proteinExistence type="predicted"/>
<feature type="compositionally biased region" description="Low complexity" evidence="1">
    <location>
        <begin position="534"/>
        <end position="564"/>
    </location>
</feature>
<feature type="domain" description="Sulfatase N-terminal" evidence="3">
    <location>
        <begin position="71"/>
        <end position="402"/>
    </location>
</feature>
<reference evidence="5" key="1">
    <citation type="submission" date="2020-05" db="EMBL/GenBank/DDBJ databases">
        <authorList>
            <person name="Chiriac C."/>
            <person name="Salcher M."/>
            <person name="Ghai R."/>
            <person name="Kavagutti S V."/>
        </authorList>
    </citation>
    <scope>NUCLEOTIDE SEQUENCE</scope>
</reference>
<keyword evidence="2" id="KW-0812">Transmembrane</keyword>
<keyword evidence="2" id="KW-0472">Membrane</keyword>
<evidence type="ECO:0000313" key="4">
    <source>
        <dbReference type="EMBL" id="CAB4898086.1"/>
    </source>
</evidence>
<dbReference type="InterPro" id="IPR017850">
    <property type="entry name" value="Alkaline_phosphatase_core_sf"/>
</dbReference>
<name>A0A6J7SMZ3_9ZZZZ</name>
<feature type="region of interest" description="Disordered" evidence="1">
    <location>
        <begin position="39"/>
        <end position="63"/>
    </location>
</feature>
<accession>A0A6J7SMZ3</accession>
<evidence type="ECO:0000256" key="1">
    <source>
        <dbReference type="SAM" id="MobiDB-lite"/>
    </source>
</evidence>
<protein>
    <submittedName>
        <fullName evidence="5">Unannotated protein</fullName>
    </submittedName>
</protein>
<dbReference type="EMBL" id="CAFBPZ010000130">
    <property type="protein sequence ID" value="CAB5042222.1"/>
    <property type="molecule type" value="Genomic_DNA"/>
</dbReference>
<keyword evidence="2" id="KW-1133">Transmembrane helix</keyword>
<dbReference type="EMBL" id="CAFBMC010000035">
    <property type="protein sequence ID" value="CAB4898086.1"/>
    <property type="molecule type" value="Genomic_DNA"/>
</dbReference>
<dbReference type="CDD" id="cd16147">
    <property type="entry name" value="G6S"/>
    <property type="match status" value="1"/>
</dbReference>
<dbReference type="SUPFAM" id="SSF53649">
    <property type="entry name" value="Alkaline phosphatase-like"/>
    <property type="match status" value="1"/>
</dbReference>
<evidence type="ECO:0000313" key="5">
    <source>
        <dbReference type="EMBL" id="CAB5042222.1"/>
    </source>
</evidence>
<gene>
    <name evidence="4" type="ORF">UFOPK3495_00805</name>
    <name evidence="5" type="ORF">UFOPK4237_01482</name>
</gene>
<dbReference type="Pfam" id="PF00884">
    <property type="entry name" value="Sulfatase"/>
    <property type="match status" value="1"/>
</dbReference>
<feature type="transmembrane region" description="Helical" evidence="2">
    <location>
        <begin position="12"/>
        <end position="30"/>
    </location>
</feature>
<dbReference type="PANTHER" id="PTHR43108:SF8">
    <property type="entry name" value="SD21168P"/>
    <property type="match status" value="1"/>
</dbReference>
<evidence type="ECO:0000256" key="2">
    <source>
        <dbReference type="SAM" id="Phobius"/>
    </source>
</evidence>
<evidence type="ECO:0000259" key="3">
    <source>
        <dbReference type="Pfam" id="PF00884"/>
    </source>
</evidence>
<feature type="region of interest" description="Disordered" evidence="1">
    <location>
        <begin position="532"/>
        <end position="564"/>
    </location>
</feature>
<dbReference type="AlphaFoldDB" id="A0A6J7SMZ3"/>
<feature type="compositionally biased region" description="Polar residues" evidence="1">
    <location>
        <begin position="50"/>
        <end position="63"/>
    </location>
</feature>
<organism evidence="5">
    <name type="scientific">freshwater metagenome</name>
    <dbReference type="NCBI Taxonomy" id="449393"/>
    <lineage>
        <taxon>unclassified sequences</taxon>
        <taxon>metagenomes</taxon>
        <taxon>ecological metagenomes</taxon>
    </lineage>
</organism>